<dbReference type="SMART" id="SM00388">
    <property type="entry name" value="HisKA"/>
    <property type="match status" value="1"/>
</dbReference>
<dbReference type="CDD" id="cd00130">
    <property type="entry name" value="PAS"/>
    <property type="match status" value="1"/>
</dbReference>
<dbReference type="PANTHER" id="PTHR43047">
    <property type="entry name" value="TWO-COMPONENT HISTIDINE PROTEIN KINASE"/>
    <property type="match status" value="1"/>
</dbReference>
<keyword evidence="3" id="KW-0808">Transferase</keyword>
<dbReference type="Gene3D" id="3.30.565.10">
    <property type="entry name" value="Histidine kinase-like ATPase, C-terminal domain"/>
    <property type="match status" value="1"/>
</dbReference>
<evidence type="ECO:0000259" key="7">
    <source>
        <dbReference type="PROSITE" id="PS50112"/>
    </source>
</evidence>
<protein>
    <recommendedName>
        <fullName evidence="2">histidine kinase</fullName>
        <ecNumber evidence="2">2.7.13.3</ecNumber>
    </recommendedName>
</protein>
<keyword evidence="5" id="KW-0472">Membrane</keyword>
<evidence type="ECO:0000313" key="11">
    <source>
        <dbReference type="Proteomes" id="UP000602381"/>
    </source>
</evidence>
<evidence type="ECO:0000313" key="10">
    <source>
        <dbReference type="EMBL" id="GGO15321.1"/>
    </source>
</evidence>
<feature type="domain" description="CHASE" evidence="9">
    <location>
        <begin position="115"/>
        <end position="248"/>
    </location>
</feature>
<dbReference type="Pfam" id="PF00512">
    <property type="entry name" value="HisKA"/>
    <property type="match status" value="1"/>
</dbReference>
<dbReference type="SMART" id="SM01079">
    <property type="entry name" value="CHASE"/>
    <property type="match status" value="1"/>
</dbReference>
<evidence type="ECO:0000256" key="4">
    <source>
        <dbReference type="ARBA" id="ARBA00022777"/>
    </source>
</evidence>
<evidence type="ECO:0000256" key="3">
    <source>
        <dbReference type="ARBA" id="ARBA00022679"/>
    </source>
</evidence>
<dbReference type="InterPro" id="IPR036890">
    <property type="entry name" value="HATPase_C_sf"/>
</dbReference>
<name>A0ABQ2LFP8_9PROT</name>
<dbReference type="InterPro" id="IPR000700">
    <property type="entry name" value="PAS-assoc_C"/>
</dbReference>
<feature type="domain" description="PAS" evidence="7">
    <location>
        <begin position="300"/>
        <end position="346"/>
    </location>
</feature>
<keyword evidence="5" id="KW-1133">Transmembrane helix</keyword>
<feature type="domain" description="Histidine kinase" evidence="6">
    <location>
        <begin position="446"/>
        <end position="667"/>
    </location>
</feature>
<dbReference type="PROSITE" id="PS50112">
    <property type="entry name" value="PAS"/>
    <property type="match status" value="1"/>
</dbReference>
<proteinExistence type="predicted"/>
<dbReference type="EC" id="2.7.13.3" evidence="2"/>
<evidence type="ECO:0000259" key="6">
    <source>
        <dbReference type="PROSITE" id="PS50109"/>
    </source>
</evidence>
<dbReference type="Gene3D" id="3.30.450.20">
    <property type="entry name" value="PAS domain"/>
    <property type="match status" value="1"/>
</dbReference>
<dbReference type="InterPro" id="IPR003594">
    <property type="entry name" value="HATPase_dom"/>
</dbReference>
<dbReference type="InterPro" id="IPR006189">
    <property type="entry name" value="CHASE_dom"/>
</dbReference>
<evidence type="ECO:0000256" key="2">
    <source>
        <dbReference type="ARBA" id="ARBA00012438"/>
    </source>
</evidence>
<dbReference type="PROSITE" id="PS50113">
    <property type="entry name" value="PAC"/>
    <property type="match status" value="1"/>
</dbReference>
<keyword evidence="5" id="KW-0812">Transmembrane</keyword>
<dbReference type="Pfam" id="PF03924">
    <property type="entry name" value="CHASE"/>
    <property type="match status" value="1"/>
</dbReference>
<dbReference type="CDD" id="cd00082">
    <property type="entry name" value="HisKA"/>
    <property type="match status" value="1"/>
</dbReference>
<dbReference type="PROSITE" id="PS50109">
    <property type="entry name" value="HIS_KIN"/>
    <property type="match status" value="1"/>
</dbReference>
<dbReference type="SUPFAM" id="SSF55785">
    <property type="entry name" value="PYP-like sensor domain (PAS domain)"/>
    <property type="match status" value="1"/>
</dbReference>
<dbReference type="EMBL" id="BMOV01000009">
    <property type="protein sequence ID" value="GGO15321.1"/>
    <property type="molecule type" value="Genomic_DNA"/>
</dbReference>
<dbReference type="Gene3D" id="1.10.287.130">
    <property type="match status" value="1"/>
</dbReference>
<dbReference type="PANTHER" id="PTHR43047:SF72">
    <property type="entry name" value="OSMOSENSING HISTIDINE PROTEIN KINASE SLN1"/>
    <property type="match status" value="1"/>
</dbReference>
<sequence>MLNTKTARRSRPWGTVLVATIVVVSAAFFSWELEKEASQRRHQQERMATSEQLNAIGARIQGTILHDIALTTGLAVEIAINPDSASDEFSRYAGVLLSNSDTTIVHTAVTQNLKITKVYPLAGNEEILGVDYRDYPVQLKIIETTMKYRAPFVSGPYDLIQGGTAFIIRMPILDEYEGGNSFISSVLDYQSLLDRTGLSDQNHPLAVTISAINPDEKEGRRFFGDAQILDQAPVYMTLQFPVGSWEIAALPKNGWAETSPRFANILPLPLLTLIAAIAVCYFKIRRDKESAKATRILQQSVKRFRSLFENASDGIFIIEQDRGHILNANEKAAQLLGASPEALKNRLFKNQFSTQNDKSIATNKNETTDLSNDATLPGLFQTRLIRDDGKTIPVEISTAKIEDGDTPLIIAHMRDITIRSRYEAELDSARLAAERANDLKSRFLANFSHEIRTPLNAIVGFSEIMRKGMFGEIKPTRYAEYAEDIHHSGKHLLEIINDILDLSRIEAGEMPLAMEWIDLSSFLEDCKRITAQLAKEKTISFACIPTTAPVMIYADPGRLRQILINLIGNAIKFTLPGGSVEVSGIVMENGGVDLIVRDTGIGMSEKHLKDAMRPFGQIASKKSVDQSGTGLGLTLSRALCQLQNIQFSIESEQDEGTIVRLCVMPDQTKLTAMPHAISNLANT</sequence>
<dbReference type="RefSeq" id="WP_150006195.1">
    <property type="nucleotide sequence ID" value="NZ_BMOV01000009.1"/>
</dbReference>
<dbReference type="Pfam" id="PF02518">
    <property type="entry name" value="HATPase_c"/>
    <property type="match status" value="1"/>
</dbReference>
<dbReference type="PROSITE" id="PS50839">
    <property type="entry name" value="CHASE"/>
    <property type="match status" value="1"/>
</dbReference>
<evidence type="ECO:0000256" key="1">
    <source>
        <dbReference type="ARBA" id="ARBA00000085"/>
    </source>
</evidence>
<evidence type="ECO:0000259" key="9">
    <source>
        <dbReference type="PROSITE" id="PS50839"/>
    </source>
</evidence>
<feature type="transmembrane region" description="Helical" evidence="5">
    <location>
        <begin position="12"/>
        <end position="31"/>
    </location>
</feature>
<evidence type="ECO:0000256" key="5">
    <source>
        <dbReference type="SAM" id="Phobius"/>
    </source>
</evidence>
<gene>
    <name evidence="10" type="ORF">GCM10007972_23330</name>
</gene>
<dbReference type="SUPFAM" id="SSF47384">
    <property type="entry name" value="Homodimeric domain of signal transducing histidine kinase"/>
    <property type="match status" value="1"/>
</dbReference>
<organism evidence="10 11">
    <name type="scientific">Iodidimonas muriae</name>
    <dbReference type="NCBI Taxonomy" id="261467"/>
    <lineage>
        <taxon>Bacteria</taxon>
        <taxon>Pseudomonadati</taxon>
        <taxon>Pseudomonadota</taxon>
        <taxon>Alphaproteobacteria</taxon>
        <taxon>Iodidimonadales</taxon>
        <taxon>Iodidimonadaceae</taxon>
        <taxon>Iodidimonas</taxon>
    </lineage>
</organism>
<keyword evidence="11" id="KW-1185">Reference proteome</keyword>
<dbReference type="SUPFAM" id="SSF55874">
    <property type="entry name" value="ATPase domain of HSP90 chaperone/DNA topoisomerase II/histidine kinase"/>
    <property type="match status" value="1"/>
</dbReference>
<dbReference type="InterPro" id="IPR036097">
    <property type="entry name" value="HisK_dim/P_sf"/>
</dbReference>
<dbReference type="SMART" id="SM00091">
    <property type="entry name" value="PAS"/>
    <property type="match status" value="1"/>
</dbReference>
<dbReference type="NCBIfam" id="TIGR00229">
    <property type="entry name" value="sensory_box"/>
    <property type="match status" value="1"/>
</dbReference>
<reference evidence="11" key="1">
    <citation type="journal article" date="2019" name="Int. J. Syst. Evol. Microbiol.">
        <title>The Global Catalogue of Microorganisms (GCM) 10K type strain sequencing project: providing services to taxonomists for standard genome sequencing and annotation.</title>
        <authorList>
            <consortium name="The Broad Institute Genomics Platform"/>
            <consortium name="The Broad Institute Genome Sequencing Center for Infectious Disease"/>
            <person name="Wu L."/>
            <person name="Ma J."/>
        </authorList>
    </citation>
    <scope>NUCLEOTIDE SEQUENCE [LARGE SCALE GENOMIC DNA]</scope>
    <source>
        <strain evidence="11">JCM 17843</strain>
    </source>
</reference>
<dbReference type="SMART" id="SM00387">
    <property type="entry name" value="HATPase_c"/>
    <property type="match status" value="1"/>
</dbReference>
<dbReference type="InterPro" id="IPR035965">
    <property type="entry name" value="PAS-like_dom_sf"/>
</dbReference>
<dbReference type="InterPro" id="IPR003661">
    <property type="entry name" value="HisK_dim/P_dom"/>
</dbReference>
<keyword evidence="4" id="KW-0418">Kinase</keyword>
<evidence type="ECO:0000259" key="8">
    <source>
        <dbReference type="PROSITE" id="PS50113"/>
    </source>
</evidence>
<feature type="domain" description="PAC" evidence="8">
    <location>
        <begin position="378"/>
        <end position="428"/>
    </location>
</feature>
<dbReference type="InterPro" id="IPR000014">
    <property type="entry name" value="PAS"/>
</dbReference>
<dbReference type="Pfam" id="PF13426">
    <property type="entry name" value="PAS_9"/>
    <property type="match status" value="1"/>
</dbReference>
<accession>A0ABQ2LFP8</accession>
<dbReference type="Proteomes" id="UP000602381">
    <property type="component" value="Unassembled WGS sequence"/>
</dbReference>
<comment type="caution">
    <text evidence="10">The sequence shown here is derived from an EMBL/GenBank/DDBJ whole genome shotgun (WGS) entry which is preliminary data.</text>
</comment>
<comment type="catalytic activity">
    <reaction evidence="1">
        <text>ATP + protein L-histidine = ADP + protein N-phospho-L-histidine.</text>
        <dbReference type="EC" id="2.7.13.3"/>
    </reaction>
</comment>
<dbReference type="InterPro" id="IPR005467">
    <property type="entry name" value="His_kinase_dom"/>
</dbReference>